<feature type="transmembrane region" description="Helical" evidence="1">
    <location>
        <begin position="6"/>
        <end position="25"/>
    </location>
</feature>
<keyword evidence="3" id="KW-1185">Reference proteome</keyword>
<evidence type="ECO:0000313" key="3">
    <source>
        <dbReference type="Proteomes" id="UP000621454"/>
    </source>
</evidence>
<keyword evidence="1" id="KW-0472">Membrane</keyword>
<dbReference type="AlphaFoldDB" id="A0A916T873"/>
<reference evidence="2" key="2">
    <citation type="submission" date="2020-09" db="EMBL/GenBank/DDBJ databases">
        <authorList>
            <person name="Sun Q."/>
            <person name="Zhou Y."/>
        </authorList>
    </citation>
    <scope>NUCLEOTIDE SEQUENCE</scope>
    <source>
        <strain evidence="2">CGMCC 1.12827</strain>
    </source>
</reference>
<dbReference type="PANTHER" id="PTHR40761">
    <property type="entry name" value="CONSERVED INTEGRAL MEMBRANE ALANINE VALINE AND LEUCINE RICH PROTEIN-RELATED"/>
    <property type="match status" value="1"/>
</dbReference>
<feature type="transmembrane region" description="Helical" evidence="1">
    <location>
        <begin position="123"/>
        <end position="143"/>
    </location>
</feature>
<sequence>MHLFLPAVLAIVSALLVATGTLVRQRSSTSAGGITRRWWLGVGIAVIGFALQAVALALGTLLLVQPLIILSVLFALPMEAYLDKRRLTFAEWKWGIILTLCVAGFVLLTMPSPGPGRGSGETLGITAGVLIAIVILLVASTRFVPRHYRALIFGAASGLFTGVQAYLVKVVTGQLTDSVVSVFTHAQLYLILVVALLSVISQQFAFAAHDLQTSFPAMTATEPVVAMALGVVLLGERANVNAWEGVIVAVVGVMMLWAIIVLARHAAEREVEHEHSPDGPLQLPPVDRAA</sequence>
<feature type="transmembrane region" description="Helical" evidence="1">
    <location>
        <begin position="150"/>
        <end position="168"/>
    </location>
</feature>
<proteinExistence type="predicted"/>
<dbReference type="NCBIfam" id="NF038012">
    <property type="entry name" value="DMT_1"/>
    <property type="match status" value="1"/>
</dbReference>
<protein>
    <submittedName>
        <fullName evidence="2">Uncharacterized protein</fullName>
    </submittedName>
</protein>
<organism evidence="2 3">
    <name type="scientific">Gordonia jinhuaensis</name>
    <dbReference type="NCBI Taxonomy" id="1517702"/>
    <lineage>
        <taxon>Bacteria</taxon>
        <taxon>Bacillati</taxon>
        <taxon>Actinomycetota</taxon>
        <taxon>Actinomycetes</taxon>
        <taxon>Mycobacteriales</taxon>
        <taxon>Gordoniaceae</taxon>
        <taxon>Gordonia</taxon>
    </lineage>
</organism>
<feature type="transmembrane region" description="Helical" evidence="1">
    <location>
        <begin position="94"/>
        <end position="111"/>
    </location>
</feature>
<feature type="transmembrane region" description="Helical" evidence="1">
    <location>
        <begin position="246"/>
        <end position="263"/>
    </location>
</feature>
<dbReference type="RefSeq" id="WP_188586656.1">
    <property type="nucleotide sequence ID" value="NZ_BMGC01000014.1"/>
</dbReference>
<name>A0A916T873_9ACTN</name>
<gene>
    <name evidence="2" type="ORF">GCM10011489_22190</name>
</gene>
<dbReference type="EMBL" id="BMGC01000014">
    <property type="protein sequence ID" value="GGB33602.1"/>
    <property type="molecule type" value="Genomic_DNA"/>
</dbReference>
<dbReference type="SUPFAM" id="SSF103481">
    <property type="entry name" value="Multidrug resistance efflux transporter EmrE"/>
    <property type="match status" value="1"/>
</dbReference>
<dbReference type="Gene3D" id="1.10.3730.20">
    <property type="match status" value="1"/>
</dbReference>
<evidence type="ECO:0000256" key="1">
    <source>
        <dbReference type="SAM" id="Phobius"/>
    </source>
</evidence>
<feature type="transmembrane region" description="Helical" evidence="1">
    <location>
        <begin position="188"/>
        <end position="208"/>
    </location>
</feature>
<keyword evidence="1" id="KW-1133">Transmembrane helix</keyword>
<dbReference type="Proteomes" id="UP000621454">
    <property type="component" value="Unassembled WGS sequence"/>
</dbReference>
<feature type="transmembrane region" description="Helical" evidence="1">
    <location>
        <begin position="37"/>
        <end position="57"/>
    </location>
</feature>
<accession>A0A916T873</accession>
<evidence type="ECO:0000313" key="2">
    <source>
        <dbReference type="EMBL" id="GGB33602.1"/>
    </source>
</evidence>
<feature type="transmembrane region" description="Helical" evidence="1">
    <location>
        <begin position="63"/>
        <end position="82"/>
    </location>
</feature>
<reference evidence="2" key="1">
    <citation type="journal article" date="2014" name="Int. J. Syst. Evol. Microbiol.">
        <title>Complete genome sequence of Corynebacterium casei LMG S-19264T (=DSM 44701T), isolated from a smear-ripened cheese.</title>
        <authorList>
            <consortium name="US DOE Joint Genome Institute (JGI-PGF)"/>
            <person name="Walter F."/>
            <person name="Albersmeier A."/>
            <person name="Kalinowski J."/>
            <person name="Ruckert C."/>
        </authorList>
    </citation>
    <scope>NUCLEOTIDE SEQUENCE</scope>
    <source>
        <strain evidence="2">CGMCC 1.12827</strain>
    </source>
</reference>
<dbReference type="InterPro" id="IPR037185">
    <property type="entry name" value="EmrE-like"/>
</dbReference>
<feature type="transmembrane region" description="Helical" evidence="1">
    <location>
        <begin position="215"/>
        <end position="234"/>
    </location>
</feature>
<dbReference type="PANTHER" id="PTHR40761:SF1">
    <property type="entry name" value="CONSERVED INTEGRAL MEMBRANE ALANINE VALINE AND LEUCINE RICH PROTEIN-RELATED"/>
    <property type="match status" value="1"/>
</dbReference>
<comment type="caution">
    <text evidence="2">The sequence shown here is derived from an EMBL/GenBank/DDBJ whole genome shotgun (WGS) entry which is preliminary data.</text>
</comment>
<keyword evidence="1" id="KW-0812">Transmembrane</keyword>